<dbReference type="EMBL" id="JAAAJB010000217">
    <property type="protein sequence ID" value="KAG0261410.1"/>
    <property type="molecule type" value="Genomic_DNA"/>
</dbReference>
<feature type="region of interest" description="Disordered" evidence="2">
    <location>
        <begin position="532"/>
        <end position="552"/>
    </location>
</feature>
<keyword evidence="1" id="KW-0175">Coiled coil</keyword>
<evidence type="ECO:0000256" key="2">
    <source>
        <dbReference type="SAM" id="MobiDB-lite"/>
    </source>
</evidence>
<evidence type="ECO:0000256" key="1">
    <source>
        <dbReference type="SAM" id="Coils"/>
    </source>
</evidence>
<comment type="caution">
    <text evidence="3">The sequence shown here is derived from an EMBL/GenBank/DDBJ whole genome shotgun (WGS) entry which is preliminary data.</text>
</comment>
<dbReference type="OrthoDB" id="2383224at2759"/>
<gene>
    <name evidence="3" type="ORF">DFQ27_002967</name>
</gene>
<dbReference type="Proteomes" id="UP000807716">
    <property type="component" value="Unassembled WGS sequence"/>
</dbReference>
<feature type="coiled-coil region" evidence="1">
    <location>
        <begin position="77"/>
        <end position="118"/>
    </location>
</feature>
<reference evidence="3" key="1">
    <citation type="journal article" date="2020" name="Fungal Divers.">
        <title>Resolving the Mortierellaceae phylogeny through synthesis of multi-gene phylogenetics and phylogenomics.</title>
        <authorList>
            <person name="Vandepol N."/>
            <person name="Liber J."/>
            <person name="Desiro A."/>
            <person name="Na H."/>
            <person name="Kennedy M."/>
            <person name="Barry K."/>
            <person name="Grigoriev I.V."/>
            <person name="Miller A.N."/>
            <person name="O'Donnell K."/>
            <person name="Stajich J.E."/>
            <person name="Bonito G."/>
        </authorList>
    </citation>
    <scope>NUCLEOTIDE SEQUENCE</scope>
    <source>
        <strain evidence="3">BC1065</strain>
    </source>
</reference>
<name>A0A9P6U6J0_9FUNG</name>
<proteinExistence type="predicted"/>
<sequence>MATDTTKNVPLPTLHEILLDLSALQSSNTLAEDDPVKLAHQEKQRSLDKLARFKDSAGKSQRAEGVVENGFEVATDFLQMQKQLSASKKEMDTLQDRMDGLERELTEVRELIAKAFCRLALPLLYRNPWETLAEVERKTGDWGSSSRPRKLLWRLLMASFDLSILPTGLTPDPELNVGIRDSEDPNIRAHPLHGYVLPAIVEAVCRLAKRPPGSINYLEYVECRHTASIDSAASHLIESLQQQDGPPAPDPPLRRPMHTKWVNHHPEEAIRVWMEHALIGTHHEVVRSITWNDHNHWPDRSFWYPQGNSVKPRLILPNLEEITLRYVANDINNPLVDFVRTHSDQYPHTLCRLNLGEGMTDEKKPTIHGMIRALGGQLRHLHFPAPVNALYKICDEITHPELLLSLSIGGSPKDMDEFIAQCTRLENLYIINHRSKLFDRAVERVMSGNENGDGLEQWPIFNLKNLRISSNRGASETTMCLIAATKAYSRTMRTLVASSSTISFGYEMAFLVWASPVGLGLTASTDVSAITTTTNPPPPRPGTATSMQPTETTTATEYSPLRYDMYSACFRPITVQVHQAARLDHLRKISLEGLCSLQFALWSLAACPGLESLTLNLMGCKPSLRRAIFQRHRQWLGRVGNWSLCCVPNLRELRILGPWPIQSRTLVRMLTSRQIRAVAHHQHSTANSTSIVTTTTIHGRSAGDGNREGKNQPTLPRLRILDLTECRGFSIKALRKAVRRLPSLKVVKAALHPRSQDLLEQWIEKVGKDFHVNVDFRCLE</sequence>
<evidence type="ECO:0000313" key="3">
    <source>
        <dbReference type="EMBL" id="KAG0261410.1"/>
    </source>
</evidence>
<accession>A0A9P6U6J0</accession>
<evidence type="ECO:0000313" key="4">
    <source>
        <dbReference type="Proteomes" id="UP000807716"/>
    </source>
</evidence>
<protein>
    <submittedName>
        <fullName evidence="3">Uncharacterized protein</fullName>
    </submittedName>
</protein>
<dbReference type="AlphaFoldDB" id="A0A9P6U6J0"/>
<organism evidence="3 4">
    <name type="scientific">Actinomortierella ambigua</name>
    <dbReference type="NCBI Taxonomy" id="1343610"/>
    <lineage>
        <taxon>Eukaryota</taxon>
        <taxon>Fungi</taxon>
        <taxon>Fungi incertae sedis</taxon>
        <taxon>Mucoromycota</taxon>
        <taxon>Mortierellomycotina</taxon>
        <taxon>Mortierellomycetes</taxon>
        <taxon>Mortierellales</taxon>
        <taxon>Mortierellaceae</taxon>
        <taxon>Actinomortierella</taxon>
    </lineage>
</organism>
<keyword evidence="4" id="KW-1185">Reference proteome</keyword>